<dbReference type="InterPro" id="IPR021345">
    <property type="entry name" value="DUF2961"/>
</dbReference>
<organism evidence="3 4">
    <name type="scientific">Saccharopolyspora hirsuta</name>
    <dbReference type="NCBI Taxonomy" id="1837"/>
    <lineage>
        <taxon>Bacteria</taxon>
        <taxon>Bacillati</taxon>
        <taxon>Actinomycetota</taxon>
        <taxon>Actinomycetes</taxon>
        <taxon>Pseudonocardiales</taxon>
        <taxon>Pseudonocardiaceae</taxon>
        <taxon>Saccharopolyspora</taxon>
    </lineage>
</organism>
<gene>
    <name evidence="3" type="ORF">F1721_04420</name>
</gene>
<evidence type="ECO:0000313" key="3">
    <source>
        <dbReference type="EMBL" id="KAA5837071.1"/>
    </source>
</evidence>
<reference evidence="3 4" key="1">
    <citation type="submission" date="2019-09" db="EMBL/GenBank/DDBJ databases">
        <title>Draft genome sequence of the thermophilic Saccharopolyspora hirsuta VKM Ac-666T.</title>
        <authorList>
            <person name="Lobastova T.G."/>
            <person name="Fokina V."/>
            <person name="Bragin E.Y."/>
            <person name="Shtratnikova V.Y."/>
            <person name="Starodumova I.P."/>
            <person name="Tarlachkov S.V."/>
            <person name="Donova M.V."/>
        </authorList>
    </citation>
    <scope>NUCLEOTIDE SEQUENCE [LARGE SCALE GENOMIC DNA]</scope>
    <source>
        <strain evidence="3 4">VKM Ac-666</strain>
    </source>
</reference>
<feature type="compositionally biased region" description="Low complexity" evidence="1">
    <location>
        <begin position="734"/>
        <end position="769"/>
    </location>
</feature>
<dbReference type="EMBL" id="VWPH01000002">
    <property type="protein sequence ID" value="KAA5837071.1"/>
    <property type="molecule type" value="Genomic_DNA"/>
</dbReference>
<accession>A0A5M7CBL1</accession>
<dbReference type="Gene3D" id="2.60.120.1390">
    <property type="match status" value="2"/>
</dbReference>
<evidence type="ECO:0000313" key="4">
    <source>
        <dbReference type="Proteomes" id="UP000323946"/>
    </source>
</evidence>
<sequence>MRVRSATSRSSGGRRARRLGAYLGVAALAAAAVVADVGGSAGQAQGQAPAPTKGPVGWDTYRNLDAMSQPRGNEQSLQFSSYDRTGGNNDGFEGTYSCLRTTERGCVIGEHEGPGEITSIWSTREPLGDVTATGNIVIELDGRTVLDAPLIDVVSGKLGAPFSWPLVGDANDTAGGVVIKVPMPYRESMRVTVQHNPYFYHLSYRAFPDAEGVRTFNPNEPAEDVLEQLRTFGVADPKGGPEGAPVRRSFDLAPGRATTVADLSGPAQINQLRVKLPQVVAAPQVVDDGRAFGAGGSSRFAMRVAPNNQGIRVIRRYDPQIADQVGSLHVNGRQVGEWRSGAAAPGSWGVQIIDVPAEVTAGRSSVDVENRFISSSLDFNEFRYDVHSLVDGEWVRTDVLDLGPGHPGEEAAHGYRIDNPVFAREKLVGRYPTRPEDVAAADEVLDKTRLRITFDGRTTVDAPIGEFFGTGLGEYDVRTMMSSVDPGLDGWYTAWWPMPFGKSAKVELVNTGGVPVTGATAEVTSAPTELAPGTGYFHATHHRGNTVPGEDWNFLTANGAGTFYGVSHSMRGLIPPGAQTRSNQPHSDTRSRAQAVNQRNYLEGDERFYVDGSREPAWHGTGTEDFYESGWYFRFGTTYSMPLAGNPSHEINGDGCRYDCTGAYRLLLNDAVPFRTGFVAGIEHGPVNDEPGDYGSTAYWYGGNASGRAPVLPPLPTRPPSPVPTPSAPPTAPPTSSVTPTRPVTPETTAPHTTGQDDGTGQVDVQQAVEDALNGHRTTG</sequence>
<name>A0A5M7CBL1_SACHI</name>
<evidence type="ECO:0000256" key="2">
    <source>
        <dbReference type="SAM" id="SignalP"/>
    </source>
</evidence>
<dbReference type="AlphaFoldDB" id="A0A5M7CBL1"/>
<keyword evidence="2" id="KW-0732">Signal</keyword>
<dbReference type="Proteomes" id="UP000323946">
    <property type="component" value="Unassembled WGS sequence"/>
</dbReference>
<feature type="chain" id="PRO_5038466657" evidence="2">
    <location>
        <begin position="36"/>
        <end position="780"/>
    </location>
</feature>
<dbReference type="SMR" id="A0A5M7CBL1"/>
<feature type="signal peptide" evidence="2">
    <location>
        <begin position="1"/>
        <end position="35"/>
    </location>
</feature>
<dbReference type="Pfam" id="PF11175">
    <property type="entry name" value="DUF2961"/>
    <property type="match status" value="1"/>
</dbReference>
<feature type="compositionally biased region" description="Pro residues" evidence="1">
    <location>
        <begin position="711"/>
        <end position="733"/>
    </location>
</feature>
<feature type="region of interest" description="Disordered" evidence="1">
    <location>
        <begin position="710"/>
        <end position="780"/>
    </location>
</feature>
<dbReference type="OrthoDB" id="2518538at2"/>
<protein>
    <submittedName>
        <fullName evidence="3">DUF2961 domain-containing protein</fullName>
    </submittedName>
</protein>
<keyword evidence="4" id="KW-1185">Reference proteome</keyword>
<comment type="caution">
    <text evidence="3">The sequence shown here is derived from an EMBL/GenBank/DDBJ whole genome shotgun (WGS) entry which is preliminary data.</text>
</comment>
<dbReference type="RefSeq" id="WP_150065237.1">
    <property type="nucleotide sequence ID" value="NZ_VWPH01000002.1"/>
</dbReference>
<evidence type="ECO:0000256" key="1">
    <source>
        <dbReference type="SAM" id="MobiDB-lite"/>
    </source>
</evidence>
<proteinExistence type="predicted"/>